<dbReference type="KEGG" id="mbrn:26243647"/>
<dbReference type="GeneID" id="26243647"/>
<accession>A0A7D5Z9Y8</accession>
<name>A0A7D5Z9Y8_9HYPO</name>
<reference evidence="2 3" key="1">
    <citation type="submission" date="2020-07" db="EMBL/GenBank/DDBJ databases">
        <title>Telomere length de novo assembly of all 7 chromosomes of the fungus, Metarhizium brunneum, using a novel assembly pipeline.</title>
        <authorList>
            <person name="Saud z."/>
            <person name="Kortsinoglou A."/>
            <person name="Kouvelis V.N."/>
            <person name="Butt T.M."/>
        </authorList>
    </citation>
    <scope>NUCLEOTIDE SEQUENCE [LARGE SCALE GENOMIC DNA]</scope>
    <source>
        <strain evidence="2 3">4556</strain>
    </source>
</reference>
<sequence>MAAASLDIAAVGLIAWATFNVSGSEVAATLFPNDMMMLASSCGLVTSDNDANPLLYRVEDNLLTIRVGVKEKISNGTLRLLQLLPGGDSAPTYKSYLPIHLGTTTVKLSPYGIFCVNGWKFCGTERDLTSMTVDNISLALACQNTSEGDSNAAVFLNDLYATLKSTDGAIMLKPDLSLSLALTLCVRDTKDDIMKSSSFTANTVSPERAKHDISHDYLAAHCSD</sequence>
<dbReference type="RefSeq" id="XP_014543470.1">
    <property type="nucleotide sequence ID" value="XM_014687984.1"/>
</dbReference>
<dbReference type="Proteomes" id="UP000510686">
    <property type="component" value="Chromosome 5"/>
</dbReference>
<evidence type="ECO:0000256" key="1">
    <source>
        <dbReference type="SAM" id="SignalP"/>
    </source>
</evidence>
<evidence type="ECO:0000313" key="2">
    <source>
        <dbReference type="EMBL" id="QLI71788.1"/>
    </source>
</evidence>
<protein>
    <submittedName>
        <fullName evidence="2">Uncharacterized protein</fullName>
    </submittedName>
</protein>
<organism evidence="2 3">
    <name type="scientific">Metarhizium brunneum</name>
    <dbReference type="NCBI Taxonomy" id="500148"/>
    <lineage>
        <taxon>Eukaryota</taxon>
        <taxon>Fungi</taxon>
        <taxon>Dikarya</taxon>
        <taxon>Ascomycota</taxon>
        <taxon>Pezizomycotina</taxon>
        <taxon>Sordariomycetes</taxon>
        <taxon>Hypocreomycetidae</taxon>
        <taxon>Hypocreales</taxon>
        <taxon>Clavicipitaceae</taxon>
        <taxon>Metarhizium</taxon>
    </lineage>
</organism>
<evidence type="ECO:0000313" key="3">
    <source>
        <dbReference type="Proteomes" id="UP000510686"/>
    </source>
</evidence>
<feature type="signal peptide" evidence="1">
    <location>
        <begin position="1"/>
        <end position="23"/>
    </location>
</feature>
<gene>
    <name evidence="2" type="ORF">G6M90_00g082400</name>
</gene>
<keyword evidence="3" id="KW-1185">Reference proteome</keyword>
<dbReference type="EMBL" id="CP058936">
    <property type="protein sequence ID" value="QLI71788.1"/>
    <property type="molecule type" value="Genomic_DNA"/>
</dbReference>
<feature type="chain" id="PRO_5028949875" evidence="1">
    <location>
        <begin position="24"/>
        <end position="224"/>
    </location>
</feature>
<proteinExistence type="predicted"/>
<dbReference type="AlphaFoldDB" id="A0A7D5Z9Y8"/>
<keyword evidence="1" id="KW-0732">Signal</keyword>